<sequence length="154" mass="17174">MPLTLLNYVGPPVKLGAIEALVRILGETTVPPNYSGTLMTVKVTYEDPVTGRRGSQGHTVRVNATLNQQAFISGVDSDLMMEYRYYALMKALESQVSADNLADATRTLNEMERIAQQTKDIRLMQTTKSLKQGFQNTTDLKKEITSQVTKKMRS</sequence>
<dbReference type="Proteomes" id="UP000825123">
    <property type="component" value="Chromosome"/>
</dbReference>
<evidence type="ECO:0000259" key="1">
    <source>
        <dbReference type="Pfam" id="PF18677"/>
    </source>
</evidence>
<proteinExistence type="predicted"/>
<dbReference type="InterPro" id="IPR040929">
    <property type="entry name" value="ArnB_C"/>
</dbReference>
<feature type="domain" description="Archaellum regulatory network B C-terminal" evidence="1">
    <location>
        <begin position="78"/>
        <end position="154"/>
    </location>
</feature>
<evidence type="ECO:0000313" key="2">
    <source>
        <dbReference type="EMBL" id="BCU70086.1"/>
    </source>
</evidence>
<gene>
    <name evidence="2" type="ORF">KN1_13830</name>
</gene>
<keyword evidence="3" id="KW-1185">Reference proteome</keyword>
<dbReference type="AlphaFoldDB" id="A0A8D5U761"/>
<dbReference type="KEGG" id="csty:KN1_13830"/>
<protein>
    <recommendedName>
        <fullName evidence="1">Archaellum regulatory network B C-terminal domain-containing protein</fullName>
    </recommendedName>
</protein>
<dbReference type="Pfam" id="PF18677">
    <property type="entry name" value="ArnB_C"/>
    <property type="match status" value="1"/>
</dbReference>
<evidence type="ECO:0000313" key="3">
    <source>
        <dbReference type="Proteomes" id="UP000825123"/>
    </source>
</evidence>
<reference evidence="2 3" key="1">
    <citation type="submission" date="2021-04" db="EMBL/GenBank/DDBJ databases">
        <title>Complete genome sequence of Stygiolobus sp. KN-1.</title>
        <authorList>
            <person name="Nakamura K."/>
            <person name="Sakai H."/>
            <person name="Kurosawa N."/>
        </authorList>
    </citation>
    <scope>NUCLEOTIDE SEQUENCE [LARGE SCALE GENOMIC DNA]</scope>
    <source>
        <strain evidence="2 3">KN-1</strain>
    </source>
</reference>
<organism evidence="2 3">
    <name type="scientific">Stygiolobus caldivivus</name>
    <dbReference type="NCBI Taxonomy" id="2824673"/>
    <lineage>
        <taxon>Archaea</taxon>
        <taxon>Thermoproteota</taxon>
        <taxon>Thermoprotei</taxon>
        <taxon>Sulfolobales</taxon>
        <taxon>Sulfolobaceae</taxon>
        <taxon>Stygiolobus</taxon>
    </lineage>
</organism>
<name>A0A8D5U761_9CREN</name>
<dbReference type="EMBL" id="AP024597">
    <property type="protein sequence ID" value="BCU70086.1"/>
    <property type="molecule type" value="Genomic_DNA"/>
</dbReference>
<accession>A0A8D5U761</accession>